<dbReference type="PANTHER" id="PTHR43464">
    <property type="entry name" value="METHYLTRANSFERASE"/>
    <property type="match status" value="1"/>
</dbReference>
<dbReference type="Proteomes" id="UP001589862">
    <property type="component" value="Unassembled WGS sequence"/>
</dbReference>
<gene>
    <name evidence="2" type="ORF">ACFFFR_04235</name>
</gene>
<sequence>MTDHCTQDPPATETELTGHKWLDRITREPEHSHWYAQRWKDFVAEGKDIDGEARFVDTLAPRKARVFDAGSGTGRVGGYLLSRGHSVVGVDIDPYLVSVAKKDHPDGEWFVGELASFDLAAHTSTNFDVIVSTGNVISLLREQDRVHAFKRFADYLAPEGRMILGFAAGRGYEFADFFADLGAAGLERTATFSTWDMRPFTEDSDFVVALIQKA</sequence>
<protein>
    <submittedName>
        <fullName evidence="2">Class I SAM-dependent methyltransferase</fullName>
        <ecNumber evidence="2">2.1.1.222</ecNumber>
        <ecNumber evidence="2">2.1.1.64</ecNumber>
    </submittedName>
</protein>
<keyword evidence="2" id="KW-0808">Transferase</keyword>
<dbReference type="EC" id="2.1.1.64" evidence="2"/>
<dbReference type="Pfam" id="PF13649">
    <property type="entry name" value="Methyltransf_25"/>
    <property type="match status" value="1"/>
</dbReference>
<keyword evidence="3" id="KW-1185">Reference proteome</keyword>
<reference evidence="2 3" key="1">
    <citation type="submission" date="2024-09" db="EMBL/GenBank/DDBJ databases">
        <authorList>
            <person name="Sun Q."/>
            <person name="Mori K."/>
        </authorList>
    </citation>
    <scope>NUCLEOTIDE SEQUENCE [LARGE SCALE GENOMIC DNA]</scope>
    <source>
        <strain evidence="2 3">NCAIM B.02604</strain>
    </source>
</reference>
<comment type="caution">
    <text evidence="2">The sequence shown here is derived from an EMBL/GenBank/DDBJ whole genome shotgun (WGS) entry which is preliminary data.</text>
</comment>
<dbReference type="PANTHER" id="PTHR43464:SF89">
    <property type="entry name" value="METHYLTRANSFERASE"/>
    <property type="match status" value="1"/>
</dbReference>
<evidence type="ECO:0000313" key="2">
    <source>
        <dbReference type="EMBL" id="MFC0581595.1"/>
    </source>
</evidence>
<evidence type="ECO:0000313" key="3">
    <source>
        <dbReference type="Proteomes" id="UP001589862"/>
    </source>
</evidence>
<dbReference type="Gene3D" id="3.40.50.150">
    <property type="entry name" value="Vaccinia Virus protein VP39"/>
    <property type="match status" value="1"/>
</dbReference>
<evidence type="ECO:0000259" key="1">
    <source>
        <dbReference type="Pfam" id="PF13649"/>
    </source>
</evidence>
<accession>A0ABV6P8Y3</accession>
<dbReference type="InterPro" id="IPR041698">
    <property type="entry name" value="Methyltransf_25"/>
</dbReference>
<dbReference type="GO" id="GO:0102208">
    <property type="term" value="F:2-polyprenyl-6-hydroxyphenol methylase activity"/>
    <property type="evidence" value="ECO:0007669"/>
    <property type="project" value="UniProtKB-EC"/>
</dbReference>
<dbReference type="RefSeq" id="WP_377458285.1">
    <property type="nucleotide sequence ID" value="NZ_JBHLUB010000020.1"/>
</dbReference>
<dbReference type="CDD" id="cd02440">
    <property type="entry name" value="AdoMet_MTases"/>
    <property type="match status" value="1"/>
</dbReference>
<dbReference type="EMBL" id="JBHLUB010000020">
    <property type="protein sequence ID" value="MFC0581595.1"/>
    <property type="molecule type" value="Genomic_DNA"/>
</dbReference>
<proteinExistence type="predicted"/>
<name>A0ABV6P8Y3_9MICC</name>
<dbReference type="GO" id="GO:0032259">
    <property type="term" value="P:methylation"/>
    <property type="evidence" value="ECO:0007669"/>
    <property type="project" value="UniProtKB-KW"/>
</dbReference>
<dbReference type="GO" id="GO:0061542">
    <property type="term" value="F:3-demethylubiquinol 3-O-methyltransferase activity"/>
    <property type="evidence" value="ECO:0007669"/>
    <property type="project" value="UniProtKB-EC"/>
</dbReference>
<feature type="domain" description="Methyltransferase" evidence="1">
    <location>
        <begin position="66"/>
        <end position="160"/>
    </location>
</feature>
<keyword evidence="2" id="KW-0489">Methyltransferase</keyword>
<dbReference type="SUPFAM" id="SSF53335">
    <property type="entry name" value="S-adenosyl-L-methionine-dependent methyltransferases"/>
    <property type="match status" value="1"/>
</dbReference>
<dbReference type="EC" id="2.1.1.222" evidence="2"/>
<dbReference type="InterPro" id="IPR029063">
    <property type="entry name" value="SAM-dependent_MTases_sf"/>
</dbReference>
<organism evidence="2 3">
    <name type="scientific">Micrococcoides hystricis</name>
    <dbReference type="NCBI Taxonomy" id="1572761"/>
    <lineage>
        <taxon>Bacteria</taxon>
        <taxon>Bacillati</taxon>
        <taxon>Actinomycetota</taxon>
        <taxon>Actinomycetes</taxon>
        <taxon>Micrococcales</taxon>
        <taxon>Micrococcaceae</taxon>
        <taxon>Micrococcoides</taxon>
    </lineage>
</organism>